<dbReference type="OMA" id="RCVPQTM"/>
<dbReference type="InterPro" id="IPR004072">
    <property type="entry name" value="Vmron_rcpt_1"/>
</dbReference>
<dbReference type="STRING" id="7897.ENSLACP00000021224"/>
<evidence type="ECO:0000256" key="8">
    <source>
        <dbReference type="ARBA" id="ARBA00023136"/>
    </source>
</evidence>
<evidence type="ECO:0000256" key="1">
    <source>
        <dbReference type="ARBA" id="ARBA00004651"/>
    </source>
</evidence>
<evidence type="ECO:0000313" key="14">
    <source>
        <dbReference type="Proteomes" id="UP000008672"/>
    </source>
</evidence>
<protein>
    <recommendedName>
        <fullName evidence="11">Vomeronasal type-1 receptor</fullName>
    </recommendedName>
</protein>
<keyword evidence="4 11" id="KW-0589">Pheromone response</keyword>
<evidence type="ECO:0000313" key="13">
    <source>
        <dbReference type="Ensembl" id="ENSLACP00000021224.1"/>
    </source>
</evidence>
<evidence type="ECO:0000256" key="4">
    <source>
        <dbReference type="ARBA" id="ARBA00022507"/>
    </source>
</evidence>
<keyword evidence="8 11" id="KW-0472">Membrane</keyword>
<feature type="transmembrane region" description="Helical" evidence="11">
    <location>
        <begin position="84"/>
        <end position="109"/>
    </location>
</feature>
<dbReference type="SUPFAM" id="SSF81321">
    <property type="entry name" value="Family A G protein-coupled receptor-like"/>
    <property type="match status" value="1"/>
</dbReference>
<keyword evidence="14" id="KW-1185">Reference proteome</keyword>
<evidence type="ECO:0000256" key="2">
    <source>
        <dbReference type="ARBA" id="ARBA00010663"/>
    </source>
</evidence>
<dbReference type="InParanoid" id="H3BH53"/>
<dbReference type="HOGENOM" id="CLU_058641_2_0_1"/>
<dbReference type="eggNOG" id="ENOG502RD1P">
    <property type="taxonomic scope" value="Eukaryota"/>
</dbReference>
<reference evidence="13" key="3">
    <citation type="submission" date="2025-09" db="UniProtKB">
        <authorList>
            <consortium name="Ensembl"/>
        </authorList>
    </citation>
    <scope>IDENTIFICATION</scope>
</reference>
<dbReference type="GO" id="GO:0019236">
    <property type="term" value="P:response to pheromone"/>
    <property type="evidence" value="ECO:0007669"/>
    <property type="project" value="UniProtKB-KW"/>
</dbReference>
<evidence type="ECO:0000256" key="10">
    <source>
        <dbReference type="ARBA" id="ARBA00023224"/>
    </source>
</evidence>
<dbReference type="FunFam" id="1.20.1070.10:FF:000300">
    <property type="entry name" value="Vomeronasal type-1 receptor"/>
    <property type="match status" value="1"/>
</dbReference>
<feature type="transmembrane region" description="Helical" evidence="11">
    <location>
        <begin position="273"/>
        <end position="289"/>
    </location>
</feature>
<dbReference type="FunCoup" id="H3BH53">
    <property type="interactions" value="3"/>
</dbReference>
<dbReference type="InterPro" id="IPR017452">
    <property type="entry name" value="GPCR_Rhodpsn_7TM"/>
</dbReference>
<sequence length="318" mass="35566">RMDLCTMIKGVSFLLETGLGTLGNFLILLAYAYIVFREHKLSPVDMIFCHLAFANMMVLLTRGVPQTMTVFGLCNLLNDVECKIVIYTYRIVRALSVCITCLLSMFQAITVAPVTSTWASIKMKAPNNIIPSFLALWLINMAVCIAAPFSSKAPRNGTVPEYTLNLGFCHVDFKDQVSYVINGIAVTMRDCIFVILMVVASCYILLLLHRHSQKVKSIRSSDRNQKTTAETRAAKIVIMLVLLYVVFFGIDNIIWIAMLTIAKVSPVIADMRVFFSSCYAALSPFLIISSNKKIKAVLRCNSQQREPRDQATDISYVT</sequence>
<dbReference type="GO" id="GO:0033293">
    <property type="term" value="F:monocarboxylic acid binding"/>
    <property type="evidence" value="ECO:0007669"/>
    <property type="project" value="Ensembl"/>
</dbReference>
<dbReference type="GO" id="GO:0005550">
    <property type="term" value="F:pheromone binding"/>
    <property type="evidence" value="ECO:0007669"/>
    <property type="project" value="Ensembl"/>
</dbReference>
<dbReference type="PANTHER" id="PTHR24062">
    <property type="entry name" value="VOMERONASAL TYPE-1 RECEPTOR"/>
    <property type="match status" value="1"/>
</dbReference>
<comment type="similarity">
    <text evidence="2 11">Belongs to the G-protein coupled receptor 1 family.</text>
</comment>
<dbReference type="PRINTS" id="PR01534">
    <property type="entry name" value="VOMERONASL1R"/>
</dbReference>
<dbReference type="Gene3D" id="1.20.1070.10">
    <property type="entry name" value="Rhodopsin 7-helix transmembrane proteins"/>
    <property type="match status" value="1"/>
</dbReference>
<keyword evidence="3 11" id="KW-1003">Cell membrane</keyword>
<evidence type="ECO:0000256" key="9">
    <source>
        <dbReference type="ARBA" id="ARBA00023170"/>
    </source>
</evidence>
<reference evidence="13" key="2">
    <citation type="submission" date="2025-08" db="UniProtKB">
        <authorList>
            <consortium name="Ensembl"/>
        </authorList>
    </citation>
    <scope>IDENTIFICATION</scope>
</reference>
<dbReference type="EMBL" id="AFYH01009448">
    <property type="status" value="NOT_ANNOTATED_CDS"/>
    <property type="molecule type" value="Genomic_DNA"/>
</dbReference>
<dbReference type="PROSITE" id="PS50262">
    <property type="entry name" value="G_PROTEIN_RECEP_F1_2"/>
    <property type="match status" value="1"/>
</dbReference>
<organism evidence="13 14">
    <name type="scientific">Latimeria chalumnae</name>
    <name type="common">Coelacanth</name>
    <dbReference type="NCBI Taxonomy" id="7897"/>
    <lineage>
        <taxon>Eukaryota</taxon>
        <taxon>Metazoa</taxon>
        <taxon>Chordata</taxon>
        <taxon>Craniata</taxon>
        <taxon>Vertebrata</taxon>
        <taxon>Euteleostomi</taxon>
        <taxon>Coelacanthiformes</taxon>
        <taxon>Coelacanthidae</taxon>
        <taxon>Latimeria</taxon>
    </lineage>
</organism>
<accession>H3BH53</accession>
<keyword evidence="9 11" id="KW-0675">Receptor</keyword>
<keyword evidence="7 11" id="KW-0297">G-protein coupled receptor</keyword>
<evidence type="ECO:0000256" key="7">
    <source>
        <dbReference type="ARBA" id="ARBA00023040"/>
    </source>
</evidence>
<dbReference type="Ensembl" id="ENSLACT00000021365.1">
    <property type="protein sequence ID" value="ENSLACP00000021224.1"/>
    <property type="gene ID" value="ENSLACG00000018646.1"/>
</dbReference>
<dbReference type="GO" id="GO:0005886">
    <property type="term" value="C:plasma membrane"/>
    <property type="evidence" value="ECO:0007669"/>
    <property type="project" value="UniProtKB-SubCell"/>
</dbReference>
<feature type="transmembrane region" description="Helical" evidence="11">
    <location>
        <begin position="192"/>
        <end position="209"/>
    </location>
</feature>
<evidence type="ECO:0000259" key="12">
    <source>
        <dbReference type="PROSITE" id="PS50262"/>
    </source>
</evidence>
<dbReference type="Pfam" id="PF03402">
    <property type="entry name" value="V1R"/>
    <property type="match status" value="1"/>
</dbReference>
<feature type="transmembrane region" description="Helical" evidence="11">
    <location>
        <begin position="12"/>
        <end position="34"/>
    </location>
</feature>
<dbReference type="GO" id="GO:0016503">
    <property type="term" value="F:pheromone receptor activity"/>
    <property type="evidence" value="ECO:0007669"/>
    <property type="project" value="InterPro"/>
</dbReference>
<feature type="transmembrane region" description="Helical" evidence="11">
    <location>
        <begin position="129"/>
        <end position="149"/>
    </location>
</feature>
<keyword evidence="6 11" id="KW-1133">Transmembrane helix</keyword>
<keyword evidence="5 11" id="KW-0812">Transmembrane</keyword>
<evidence type="ECO:0000256" key="11">
    <source>
        <dbReference type="RuleBase" id="RU364061"/>
    </source>
</evidence>
<dbReference type="Bgee" id="ENSLACG00000018646">
    <property type="expression patterns" value="Expressed in post-anal tail muscle"/>
</dbReference>
<reference evidence="14" key="1">
    <citation type="submission" date="2011-08" db="EMBL/GenBank/DDBJ databases">
        <title>The draft genome of Latimeria chalumnae.</title>
        <authorList>
            <person name="Di Palma F."/>
            <person name="Alfoldi J."/>
            <person name="Johnson J."/>
            <person name="Berlin A."/>
            <person name="Gnerre S."/>
            <person name="Jaffe D."/>
            <person name="MacCallum I."/>
            <person name="Young S."/>
            <person name="Walker B.J."/>
            <person name="Lander E."/>
            <person name="Lindblad-Toh K."/>
        </authorList>
    </citation>
    <scope>NUCLEOTIDE SEQUENCE [LARGE SCALE GENOMIC DNA]</scope>
    <source>
        <strain evidence="14">Wild caught</strain>
    </source>
</reference>
<feature type="transmembrane region" description="Helical" evidence="11">
    <location>
        <begin position="46"/>
        <end position="64"/>
    </location>
</feature>
<dbReference type="GO" id="GO:0072545">
    <property type="term" value="F:L-tyrosine binding"/>
    <property type="evidence" value="ECO:0007669"/>
    <property type="project" value="Ensembl"/>
</dbReference>
<feature type="domain" description="G-protein coupled receptors family 1 profile" evidence="12">
    <location>
        <begin position="23"/>
        <end position="287"/>
    </location>
</feature>
<feature type="transmembrane region" description="Helical" evidence="11">
    <location>
        <begin position="236"/>
        <end position="261"/>
    </location>
</feature>
<keyword evidence="10 11" id="KW-0807">Transducer</keyword>
<dbReference type="Proteomes" id="UP000008672">
    <property type="component" value="Unassembled WGS sequence"/>
</dbReference>
<name>H3BH53_LATCH</name>
<gene>
    <name evidence="13" type="primary">LOC102358549</name>
</gene>
<comment type="subcellular location">
    <subcellularLocation>
        <location evidence="1 11">Cell membrane</location>
        <topology evidence="1 11">Multi-pass membrane protein</topology>
    </subcellularLocation>
</comment>
<dbReference type="GeneTree" id="ENSGT01030000234553"/>
<evidence type="ECO:0000256" key="5">
    <source>
        <dbReference type="ARBA" id="ARBA00022692"/>
    </source>
</evidence>
<evidence type="ECO:0000256" key="6">
    <source>
        <dbReference type="ARBA" id="ARBA00022989"/>
    </source>
</evidence>
<evidence type="ECO:0000256" key="3">
    <source>
        <dbReference type="ARBA" id="ARBA00022475"/>
    </source>
</evidence>
<proteinExistence type="inferred from homology"/>
<dbReference type="AlphaFoldDB" id="H3BH53"/>